<proteinExistence type="predicted"/>
<keyword evidence="2" id="KW-1185">Reference proteome</keyword>
<dbReference type="AlphaFoldDB" id="A0AAN7URY8"/>
<organism evidence="1 2">
    <name type="scientific">Xylaria bambusicola</name>
    <dbReference type="NCBI Taxonomy" id="326684"/>
    <lineage>
        <taxon>Eukaryota</taxon>
        <taxon>Fungi</taxon>
        <taxon>Dikarya</taxon>
        <taxon>Ascomycota</taxon>
        <taxon>Pezizomycotina</taxon>
        <taxon>Sordariomycetes</taxon>
        <taxon>Xylariomycetidae</taxon>
        <taxon>Xylariales</taxon>
        <taxon>Xylariaceae</taxon>
        <taxon>Xylaria</taxon>
    </lineage>
</organism>
<name>A0AAN7URY8_9PEZI</name>
<gene>
    <name evidence="1" type="ORF">RRF57_010106</name>
</gene>
<comment type="caution">
    <text evidence="1">The sequence shown here is derived from an EMBL/GenBank/DDBJ whole genome shotgun (WGS) entry which is preliminary data.</text>
</comment>
<dbReference type="EMBL" id="JAWHQM010000040">
    <property type="protein sequence ID" value="KAK5634392.1"/>
    <property type="molecule type" value="Genomic_DNA"/>
</dbReference>
<dbReference type="Proteomes" id="UP001305414">
    <property type="component" value="Unassembled WGS sequence"/>
</dbReference>
<reference evidence="1 2" key="1">
    <citation type="submission" date="2023-10" db="EMBL/GenBank/DDBJ databases">
        <title>Draft genome sequence of Xylaria bambusicola isolate GMP-LS, the root and basal stem rot pathogen of sugarcane in Indonesia.</title>
        <authorList>
            <person name="Selvaraj P."/>
            <person name="Muralishankar V."/>
            <person name="Muruganantham S."/>
            <person name="Sp S."/>
            <person name="Haryani S."/>
            <person name="Lau K.J.X."/>
            <person name="Naqvi N.I."/>
        </authorList>
    </citation>
    <scope>NUCLEOTIDE SEQUENCE [LARGE SCALE GENOMIC DNA]</scope>
    <source>
        <strain evidence="1">GMP-LS</strain>
    </source>
</reference>
<protein>
    <submittedName>
        <fullName evidence="1">Uncharacterized protein</fullName>
    </submittedName>
</protein>
<accession>A0AAN7URY8</accession>
<evidence type="ECO:0000313" key="1">
    <source>
        <dbReference type="EMBL" id="KAK5634392.1"/>
    </source>
</evidence>
<sequence>MSDAKTFNSLLTARRWKAVVYALSGILGKGESAIESLIKQNMLEACENAFASHTLVLSEDSITYRAKEITWAH</sequence>
<evidence type="ECO:0000313" key="2">
    <source>
        <dbReference type="Proteomes" id="UP001305414"/>
    </source>
</evidence>